<dbReference type="EMBL" id="FTLX01000004">
    <property type="protein sequence ID" value="SIQ94308.1"/>
    <property type="molecule type" value="Genomic_DNA"/>
</dbReference>
<name>A0A1N6WW93_9BACI</name>
<evidence type="ECO:0000256" key="4">
    <source>
        <dbReference type="ARBA" id="ARBA00011529"/>
    </source>
</evidence>
<comment type="subunit">
    <text evidence="4">The complex is composed of two ATP-binding proteins (PstB), two transmembrane proteins (PstC and PstA) and a solute-binding protein (PstS).</text>
</comment>
<dbReference type="Gene3D" id="3.40.190.10">
    <property type="entry name" value="Periplasmic binding protein-like II"/>
    <property type="match status" value="2"/>
</dbReference>
<proteinExistence type="inferred from homology"/>
<dbReference type="InterPro" id="IPR024370">
    <property type="entry name" value="PBP_domain"/>
</dbReference>
<evidence type="ECO:0000256" key="5">
    <source>
        <dbReference type="ARBA" id="ARBA00022592"/>
    </source>
</evidence>
<dbReference type="RefSeq" id="WP_139325440.1">
    <property type="nucleotide sequence ID" value="NZ_FTLX01000004.1"/>
</dbReference>
<feature type="domain" description="PBP" evidence="10">
    <location>
        <begin position="219"/>
        <end position="459"/>
    </location>
</feature>
<evidence type="ECO:0000256" key="7">
    <source>
        <dbReference type="ARBA" id="ARBA00023139"/>
    </source>
</evidence>
<evidence type="ECO:0000313" key="12">
    <source>
        <dbReference type="Proteomes" id="UP000186385"/>
    </source>
</evidence>
<gene>
    <name evidence="11" type="ORF">SAMN05443094_104296</name>
</gene>
<dbReference type="GO" id="GO:0005886">
    <property type="term" value="C:plasma membrane"/>
    <property type="evidence" value="ECO:0007669"/>
    <property type="project" value="UniProtKB-SubCell"/>
</dbReference>
<protein>
    <submittedName>
        <fullName evidence="11">Phosphate transport system substrate-binding protein</fullName>
    </submittedName>
</protein>
<comment type="subcellular location">
    <subcellularLocation>
        <location evidence="2">Cell membrane</location>
        <topology evidence="2">Lipid-anchor</topology>
    </subcellularLocation>
</comment>
<keyword evidence="5" id="KW-0592">Phosphate transport</keyword>
<evidence type="ECO:0000256" key="2">
    <source>
        <dbReference type="ARBA" id="ARBA00004193"/>
    </source>
</evidence>
<evidence type="ECO:0000256" key="9">
    <source>
        <dbReference type="SAM" id="Phobius"/>
    </source>
</evidence>
<keyword evidence="5" id="KW-0813">Transport</keyword>
<keyword evidence="9" id="KW-0812">Transmembrane</keyword>
<comment type="function">
    <text evidence="1">Part of the ABC transporter complex PstSACB involved in phosphate import.</text>
</comment>
<keyword evidence="6" id="KW-0732">Signal</keyword>
<feature type="transmembrane region" description="Helical" evidence="9">
    <location>
        <begin position="93"/>
        <end position="110"/>
    </location>
</feature>
<evidence type="ECO:0000256" key="3">
    <source>
        <dbReference type="ARBA" id="ARBA00008725"/>
    </source>
</evidence>
<keyword evidence="7" id="KW-0564">Palmitate</keyword>
<reference evidence="11 12" key="1">
    <citation type="submission" date="2017-01" db="EMBL/GenBank/DDBJ databases">
        <authorList>
            <person name="Mah S.A."/>
            <person name="Swanson W.J."/>
            <person name="Moy G.W."/>
            <person name="Vacquier V.D."/>
        </authorList>
    </citation>
    <scope>NUCLEOTIDE SEQUENCE [LARGE SCALE GENOMIC DNA]</scope>
    <source>
        <strain evidence="11 12">NIO-1016</strain>
    </source>
</reference>
<dbReference type="Pfam" id="PF12849">
    <property type="entry name" value="PBP_like_2"/>
    <property type="match status" value="1"/>
</dbReference>
<feature type="transmembrane region" description="Helical" evidence="9">
    <location>
        <begin position="116"/>
        <end position="137"/>
    </location>
</feature>
<dbReference type="PANTHER" id="PTHR30570:SF1">
    <property type="entry name" value="PHOSPHATE-BINDING PROTEIN PSTS"/>
    <property type="match status" value="1"/>
</dbReference>
<sequence>MTKLITNKWFFYFMYGGIIPFLLAFTAAAALMVHDSMLVVFSAVMVVGGLTTGLWIGAKTMLPVHLPIYPLVITLGLWAVFMLITNGFYGDEAWFWFCLVHFSFFPAYFFSSLYGVGYLFILLPVLYELFFLVGFLIRKPKSLTPSIKHTAILAVFVLFFSGIGLAVTSERMQTVLPSHGFDYEGGNSSTDLTPYNVTNPDNVLPRLEGKSDFFIETRQNMLTLDGAEAAFPVYSAFAQAVYKNAAQNSNFITFTNTIFAYERLINKEIDIYFGAEPSNAQLEMAEKAGVELVLTPIGKEAFVFFVNENNPVQDLTIDQIRSVYSGDVTNWRELGGKNKPILAFQRPENSGSQTWLQKIMKDRPIMTPVKEEVPAGMGGILEEVASYRNYDQSIGFSFRFFASGMQDYDDLRFLSINGIEPVPETITNDSYPFTATLYAISLKENKKPSLAPFLQWMQDEQGQQLVEDVGYVKWTE</sequence>
<keyword evidence="9" id="KW-1133">Transmembrane helix</keyword>
<dbReference type="GO" id="GO:0006817">
    <property type="term" value="P:phosphate ion transport"/>
    <property type="evidence" value="ECO:0007669"/>
    <property type="project" value="UniProtKB-KW"/>
</dbReference>
<feature type="transmembrane region" description="Helical" evidence="9">
    <location>
        <begin position="38"/>
        <end position="56"/>
    </location>
</feature>
<dbReference type="SUPFAM" id="SSF53850">
    <property type="entry name" value="Periplasmic binding protein-like II"/>
    <property type="match status" value="1"/>
</dbReference>
<dbReference type="PANTHER" id="PTHR30570">
    <property type="entry name" value="PERIPLASMIC PHOSPHATE BINDING COMPONENT OF PHOSPHATE ABC TRANSPORTER"/>
    <property type="match status" value="1"/>
</dbReference>
<keyword evidence="8" id="KW-0449">Lipoprotein</keyword>
<feature type="transmembrane region" description="Helical" evidence="9">
    <location>
        <begin position="12"/>
        <end position="31"/>
    </location>
</feature>
<evidence type="ECO:0000259" key="10">
    <source>
        <dbReference type="Pfam" id="PF12849"/>
    </source>
</evidence>
<organism evidence="11 12">
    <name type="scientific">Domibacillus enclensis</name>
    <dbReference type="NCBI Taxonomy" id="1017273"/>
    <lineage>
        <taxon>Bacteria</taxon>
        <taxon>Bacillati</taxon>
        <taxon>Bacillota</taxon>
        <taxon>Bacilli</taxon>
        <taxon>Bacillales</taxon>
        <taxon>Bacillaceae</taxon>
        <taxon>Domibacillus</taxon>
    </lineage>
</organism>
<evidence type="ECO:0000256" key="8">
    <source>
        <dbReference type="ARBA" id="ARBA00023288"/>
    </source>
</evidence>
<keyword evidence="9" id="KW-0472">Membrane</keyword>
<dbReference type="OrthoDB" id="9790048at2"/>
<accession>A0A1N6WW93</accession>
<dbReference type="STRING" id="1017273.SAMN05443094_104296"/>
<evidence type="ECO:0000313" key="11">
    <source>
        <dbReference type="EMBL" id="SIQ94308.1"/>
    </source>
</evidence>
<dbReference type="Proteomes" id="UP000186385">
    <property type="component" value="Unassembled WGS sequence"/>
</dbReference>
<evidence type="ECO:0000256" key="6">
    <source>
        <dbReference type="ARBA" id="ARBA00022729"/>
    </source>
</evidence>
<dbReference type="InterPro" id="IPR050811">
    <property type="entry name" value="Phosphate_ABC_transporter"/>
</dbReference>
<evidence type="ECO:0000256" key="1">
    <source>
        <dbReference type="ARBA" id="ARBA00002841"/>
    </source>
</evidence>
<dbReference type="AlphaFoldDB" id="A0A1N6WW93"/>
<feature type="transmembrane region" description="Helical" evidence="9">
    <location>
        <begin position="149"/>
        <end position="167"/>
    </location>
</feature>
<comment type="similarity">
    <text evidence="3">Belongs to the PstS family.</text>
</comment>
<feature type="transmembrane region" description="Helical" evidence="9">
    <location>
        <begin position="68"/>
        <end position="86"/>
    </location>
</feature>